<feature type="coiled-coil region" evidence="1">
    <location>
        <begin position="312"/>
        <end position="343"/>
    </location>
</feature>
<name>A0ABT1IC33_9PSEU</name>
<organism evidence="3 4">
    <name type="scientific">Actinokineospora diospyrosa</name>
    <dbReference type="NCBI Taxonomy" id="103728"/>
    <lineage>
        <taxon>Bacteria</taxon>
        <taxon>Bacillati</taxon>
        <taxon>Actinomycetota</taxon>
        <taxon>Actinomycetes</taxon>
        <taxon>Pseudonocardiales</taxon>
        <taxon>Pseudonocardiaceae</taxon>
        <taxon>Actinokineospora</taxon>
    </lineage>
</organism>
<keyword evidence="1" id="KW-0175">Coiled coil</keyword>
<accession>A0ABT1IC33</accession>
<dbReference type="InterPro" id="IPR029016">
    <property type="entry name" value="GAF-like_dom_sf"/>
</dbReference>
<dbReference type="InterPro" id="IPR013656">
    <property type="entry name" value="PAS_4"/>
</dbReference>
<keyword evidence="4" id="KW-1185">Reference proteome</keyword>
<comment type="caution">
    <text evidence="3">The sequence shown here is derived from an EMBL/GenBank/DDBJ whole genome shotgun (WGS) entry which is preliminary data.</text>
</comment>
<dbReference type="Pfam" id="PF08448">
    <property type="entry name" value="PAS_4"/>
    <property type="match status" value="1"/>
</dbReference>
<evidence type="ECO:0000259" key="2">
    <source>
        <dbReference type="SMART" id="SM00065"/>
    </source>
</evidence>
<evidence type="ECO:0000256" key="1">
    <source>
        <dbReference type="SAM" id="Coils"/>
    </source>
</evidence>
<dbReference type="Gene3D" id="3.30.450.40">
    <property type="match status" value="1"/>
</dbReference>
<reference evidence="3 4" key="1">
    <citation type="submission" date="2022-06" db="EMBL/GenBank/DDBJ databases">
        <title>Genomic Encyclopedia of Archaeal and Bacterial Type Strains, Phase II (KMG-II): from individual species to whole genera.</title>
        <authorList>
            <person name="Goeker M."/>
        </authorList>
    </citation>
    <scope>NUCLEOTIDE SEQUENCE [LARGE SCALE GENOMIC DNA]</scope>
    <source>
        <strain evidence="3 4">DSM 44255</strain>
    </source>
</reference>
<dbReference type="Gene3D" id="3.30.450.20">
    <property type="entry name" value="PAS domain"/>
    <property type="match status" value="1"/>
</dbReference>
<dbReference type="InterPro" id="IPR003018">
    <property type="entry name" value="GAF"/>
</dbReference>
<sequence>MTAAPGQYSSSTASGVAGRAEEDLRALFGQSIALFASLSGPAHLVETANPAFLATVGAGRTGVPLVEVRPELAGQGFIGPLDQAYRTGESHTGRDVRLVLDAGPHAREAFFDFTYEPRRDAEGSVIGVQVIGVETTQVKHAQQLMVEQIALLEQIARQAPLTEVLDGMARCIENLTPQEVLVSVLLADPDGAHLRHGAAPSLPDFYNQAIDGIATGEGVGSCGTAAHRREPVIVTDITTDPFWADFRDLADRAGLAACWSTPILARDGSLLGTFAMYHRVPRVPQDFDLALARVFAGTAALAIERHHGEQARRDAEARAEAARAELAEAIRTERELRAEAEQRATAAAELTAQVRAAADLQAALPHPEHCQLGGANGCTAPAELKVADSWGDAGWGCPTHVEEAIVHVRSAFIASEELGGLTAYINRRPG</sequence>
<dbReference type="Pfam" id="PF13185">
    <property type="entry name" value="GAF_2"/>
    <property type="match status" value="1"/>
</dbReference>
<evidence type="ECO:0000313" key="4">
    <source>
        <dbReference type="Proteomes" id="UP001205185"/>
    </source>
</evidence>
<proteinExistence type="predicted"/>
<evidence type="ECO:0000313" key="3">
    <source>
        <dbReference type="EMBL" id="MCP2270194.1"/>
    </source>
</evidence>
<feature type="domain" description="GAF" evidence="2">
    <location>
        <begin position="160"/>
        <end position="313"/>
    </location>
</feature>
<protein>
    <submittedName>
        <fullName evidence="3">GAF domain-containing protein</fullName>
    </submittedName>
</protein>
<dbReference type="EMBL" id="JAMTCO010000006">
    <property type="protein sequence ID" value="MCP2270194.1"/>
    <property type="molecule type" value="Genomic_DNA"/>
</dbReference>
<dbReference type="RefSeq" id="WP_253887177.1">
    <property type="nucleotide sequence ID" value="NZ_BAAAVB010000013.1"/>
</dbReference>
<dbReference type="Proteomes" id="UP001205185">
    <property type="component" value="Unassembled WGS sequence"/>
</dbReference>
<dbReference type="SMART" id="SM00065">
    <property type="entry name" value="GAF"/>
    <property type="match status" value="1"/>
</dbReference>
<gene>
    <name evidence="3" type="ORF">LV75_002695</name>
</gene>
<dbReference type="SUPFAM" id="SSF55781">
    <property type="entry name" value="GAF domain-like"/>
    <property type="match status" value="1"/>
</dbReference>